<feature type="transmembrane region" description="Helical" evidence="1">
    <location>
        <begin position="145"/>
        <end position="172"/>
    </location>
</feature>
<protein>
    <submittedName>
        <fullName evidence="2">Uncharacterized protein</fullName>
    </submittedName>
</protein>
<feature type="transmembrane region" description="Helical" evidence="1">
    <location>
        <begin position="63"/>
        <end position="83"/>
    </location>
</feature>
<feature type="transmembrane region" description="Helical" evidence="1">
    <location>
        <begin position="203"/>
        <end position="222"/>
    </location>
</feature>
<name>A0A3B0UTA7_9ZZZZ</name>
<accession>A0A3B0UTA7</accession>
<feature type="transmembrane region" description="Helical" evidence="1">
    <location>
        <begin position="40"/>
        <end position="57"/>
    </location>
</feature>
<gene>
    <name evidence="2" type="ORF">MNBD_CHLOROFLEXI01-3799</name>
</gene>
<dbReference type="EMBL" id="UOEU01000518">
    <property type="protein sequence ID" value="VAW34188.1"/>
    <property type="molecule type" value="Genomic_DNA"/>
</dbReference>
<evidence type="ECO:0000256" key="1">
    <source>
        <dbReference type="SAM" id="Phobius"/>
    </source>
</evidence>
<feature type="transmembrane region" description="Helical" evidence="1">
    <location>
        <begin position="16"/>
        <end position="35"/>
    </location>
</feature>
<proteinExistence type="predicted"/>
<sequence>MVFPTIFDWLERLDGLRGFTAAYAVLLTAVLIIIIWDWRIALFALATQYFFAGLLFVDLLDPQLAVVKLLAGWFACLILYVTARQVNGGGKPQDVTENELSNVTPEKTYKVGPFTIPASLPLRLLVVLGMLWLISILFQRPDFSLPAIAATMSYLSLAILALVGLGILGLAITSEPLKAGMAVLMFLTGFELFFSALDQSATMLIVLAAATLLLALVVAYLVQMRHAIPALVD</sequence>
<evidence type="ECO:0000313" key="2">
    <source>
        <dbReference type="EMBL" id="VAW34188.1"/>
    </source>
</evidence>
<organism evidence="2">
    <name type="scientific">hydrothermal vent metagenome</name>
    <dbReference type="NCBI Taxonomy" id="652676"/>
    <lineage>
        <taxon>unclassified sequences</taxon>
        <taxon>metagenomes</taxon>
        <taxon>ecological metagenomes</taxon>
    </lineage>
</organism>
<feature type="transmembrane region" description="Helical" evidence="1">
    <location>
        <begin position="120"/>
        <end position="139"/>
    </location>
</feature>
<keyword evidence="1" id="KW-0472">Membrane</keyword>
<reference evidence="2" key="1">
    <citation type="submission" date="2018-06" db="EMBL/GenBank/DDBJ databases">
        <authorList>
            <person name="Zhirakovskaya E."/>
        </authorList>
    </citation>
    <scope>NUCLEOTIDE SEQUENCE</scope>
</reference>
<dbReference type="AlphaFoldDB" id="A0A3B0UTA7"/>
<keyword evidence="1" id="KW-0812">Transmembrane</keyword>
<keyword evidence="1" id="KW-1133">Transmembrane helix</keyword>